<evidence type="ECO:0000313" key="2">
    <source>
        <dbReference type="EMBL" id="TWW78144.1"/>
    </source>
</evidence>
<name>A0A5C6PED1_9TELE</name>
<evidence type="ECO:0000313" key="3">
    <source>
        <dbReference type="Proteomes" id="UP000324091"/>
    </source>
</evidence>
<keyword evidence="2" id="KW-0695">RNA-directed DNA polymerase</keyword>
<dbReference type="InterPro" id="IPR000477">
    <property type="entry name" value="RT_dom"/>
</dbReference>
<dbReference type="SUPFAM" id="SSF56672">
    <property type="entry name" value="DNA/RNA polymerases"/>
    <property type="match status" value="1"/>
</dbReference>
<accession>A0A5C6PED1</accession>
<dbReference type="Pfam" id="PF00078">
    <property type="entry name" value="RVT_1"/>
    <property type="match status" value="1"/>
</dbReference>
<feature type="domain" description="Reverse transcriptase" evidence="1">
    <location>
        <begin position="306"/>
        <end position="569"/>
    </location>
</feature>
<keyword evidence="2" id="KW-0548">Nucleotidyltransferase</keyword>
<dbReference type="CDD" id="cd01650">
    <property type="entry name" value="RT_nLTR_like"/>
    <property type="match status" value="1"/>
</dbReference>
<dbReference type="InterPro" id="IPR043502">
    <property type="entry name" value="DNA/RNA_pol_sf"/>
</dbReference>
<keyword evidence="2" id="KW-0808">Transferase</keyword>
<dbReference type="AlphaFoldDB" id="A0A5C6PED1"/>
<keyword evidence="3" id="KW-1185">Reference proteome</keyword>
<dbReference type="PROSITE" id="PS50878">
    <property type="entry name" value="RT_POL"/>
    <property type="match status" value="1"/>
</dbReference>
<evidence type="ECO:0000259" key="1">
    <source>
        <dbReference type="PROSITE" id="PS50878"/>
    </source>
</evidence>
<dbReference type="PANTHER" id="PTHR33332">
    <property type="entry name" value="REVERSE TRANSCRIPTASE DOMAIN-CONTAINING PROTEIN"/>
    <property type="match status" value="1"/>
</dbReference>
<reference evidence="2 3" key="1">
    <citation type="submission" date="2019-04" db="EMBL/GenBank/DDBJ databases">
        <title>Chromosome genome assembly for Takifugu flavidus.</title>
        <authorList>
            <person name="Xiao S."/>
        </authorList>
    </citation>
    <scope>NUCLEOTIDE SEQUENCE [LARGE SCALE GENOMIC DNA]</scope>
    <source>
        <strain evidence="2">HTHZ2018</strain>
        <tissue evidence="2">Muscle</tissue>
    </source>
</reference>
<comment type="caution">
    <text evidence="2">The sequence shown here is derived from an EMBL/GenBank/DDBJ whole genome shotgun (WGS) entry which is preliminary data.</text>
</comment>
<dbReference type="Pfam" id="PF03732">
    <property type="entry name" value="Retrotrans_gag"/>
    <property type="match status" value="1"/>
</dbReference>
<dbReference type="GO" id="GO:0003964">
    <property type="term" value="F:RNA-directed DNA polymerase activity"/>
    <property type="evidence" value="ECO:0007669"/>
    <property type="project" value="UniProtKB-KW"/>
</dbReference>
<dbReference type="Proteomes" id="UP000324091">
    <property type="component" value="Chromosome 11"/>
</dbReference>
<organism evidence="2 3">
    <name type="scientific">Takifugu flavidus</name>
    <name type="common">sansaifugu</name>
    <dbReference type="NCBI Taxonomy" id="433684"/>
    <lineage>
        <taxon>Eukaryota</taxon>
        <taxon>Metazoa</taxon>
        <taxon>Chordata</taxon>
        <taxon>Craniata</taxon>
        <taxon>Vertebrata</taxon>
        <taxon>Euteleostomi</taxon>
        <taxon>Actinopterygii</taxon>
        <taxon>Neopterygii</taxon>
        <taxon>Teleostei</taxon>
        <taxon>Neoteleostei</taxon>
        <taxon>Acanthomorphata</taxon>
        <taxon>Eupercaria</taxon>
        <taxon>Tetraodontiformes</taxon>
        <taxon>Tetradontoidea</taxon>
        <taxon>Tetraodontidae</taxon>
        <taxon>Takifugu</taxon>
    </lineage>
</organism>
<gene>
    <name evidence="2" type="ORF">D4764_11G0002650</name>
</gene>
<dbReference type="EMBL" id="RHFK02000003">
    <property type="protein sequence ID" value="TWW78144.1"/>
    <property type="molecule type" value="Genomic_DNA"/>
</dbReference>
<protein>
    <submittedName>
        <fullName evidence="2">Putative RNA-directed DNA polymerase from transposon X-element</fullName>
    </submittedName>
</protein>
<dbReference type="InterPro" id="IPR005162">
    <property type="entry name" value="Retrotrans_gag_dom"/>
</dbReference>
<dbReference type="Gene3D" id="3.40.50.12700">
    <property type="match status" value="1"/>
</dbReference>
<sequence>MGAPCTHPGVVFGFPAFTAELRRVFDHSVQSGKAASLVFDLQSLTYPSDSSKIAFDVNLLSRRVVQWATAVLENRTPTSSTFPAFTAELRRVFDHPVQRGKVASQILSLRQGSSSVADYPIRFHILRARSGWNDASLRGMFIQRLAEELKDELAAREESGDLEMLIKINLGSVCNYAKTMSDSVAFSGPLPNLASDEMFSRMSSLRRWLSRGEDFMSFFTDKVLAIGEKANQAIPTTGPSPDVPTVGTYRFSNEPLNSFSPIYFSEASSLIQKSKTTTCLLDPIPTHLLKDVLPLIGSSILDQINGSLVSGYVPRSYKVAAIKPLLKKPSLDPDVLANYRPISNLPLISKILEKVVVTQLLEHLQRNSLFEMFQSGFRAHHSTETALLKVTNDVLIASDHGLVSMLVLLDLSAAFDTVDHSILLQRLEHVIGIKGTALDWFRSYLSDRYQFAYVHGVPSSYSMVSHGVPQGSVLGPILFTLYMLPLGNIIRQHGIHFHCYADDTRLYLSMKPEETEKLVKLQTCLKDIKSWMSSNFLLLNPGKTEVMVFGPEPLWDRLDHMITLDGISLTSSLSVRNLGVTFDQNLSFNSHIKLVSRSAFFHLRNITKIRKLLTRHDAEKLVHAFVTSRLDYCNSLLSGCPNNSLRSLQLIQNAAARVLTGIDKRDHITPVLASLHWLPVKFRIIFKTLLLTYKVLRGLAPSYLEELVIPYQPNRPLRSQNAGLLVVPRVSRSRMGGRAFSYQAPLLWNQLPVQVREADSIATFKIRLKIYLFEKACCY</sequence>
<proteinExistence type="predicted"/>